<gene>
    <name evidence="1" type="ORF">KACHI17_22590</name>
</gene>
<proteinExistence type="predicted"/>
<dbReference type="AlphaFoldDB" id="A0AAT9GL75"/>
<evidence type="ECO:0000313" key="1">
    <source>
        <dbReference type="EMBL" id="BFG71378.1"/>
    </source>
</evidence>
<dbReference type="RefSeq" id="WP_353549011.1">
    <property type="nucleotide sequence ID" value="NZ_AP029612.1"/>
</dbReference>
<organism evidence="1">
    <name type="scientific">Sediminibacterium sp. KACHI17</name>
    <dbReference type="NCBI Taxonomy" id="1751071"/>
    <lineage>
        <taxon>Bacteria</taxon>
        <taxon>Pseudomonadati</taxon>
        <taxon>Bacteroidota</taxon>
        <taxon>Chitinophagia</taxon>
        <taxon>Chitinophagales</taxon>
        <taxon>Chitinophagaceae</taxon>
        <taxon>Sediminibacterium</taxon>
    </lineage>
</organism>
<reference evidence="1" key="1">
    <citation type="submission" date="2024-02" db="EMBL/GenBank/DDBJ databases">
        <title>Sediminibacterium planktonica sp. nov. and Sediminibacterium longus sp. nov., isolated from surface lake and river water.</title>
        <authorList>
            <person name="Watanabe K."/>
            <person name="Takemine S."/>
            <person name="Ishii Y."/>
            <person name="Ogata Y."/>
            <person name="Shindo C."/>
            <person name="Suda W."/>
        </authorList>
    </citation>
    <scope>NUCLEOTIDE SEQUENCE</scope>
    <source>
        <strain evidence="1">KACHI17</strain>
    </source>
</reference>
<name>A0AAT9GL75_9BACT</name>
<protein>
    <recommendedName>
        <fullName evidence="2">Bacteriocin</fullName>
    </recommendedName>
</protein>
<dbReference type="EMBL" id="AP029612">
    <property type="protein sequence ID" value="BFG71378.1"/>
    <property type="molecule type" value="Genomic_DNA"/>
</dbReference>
<sequence>MKKKNQALEHSFECTPLSFNELTSIDGGSIYGDLAYLFGATLRCFREFTKGAVQYQASLPPSLKK</sequence>
<accession>A0AAT9GL75</accession>
<evidence type="ECO:0008006" key="2">
    <source>
        <dbReference type="Google" id="ProtNLM"/>
    </source>
</evidence>